<dbReference type="SUPFAM" id="SSF89550">
    <property type="entry name" value="PHP domain-like"/>
    <property type="match status" value="1"/>
</dbReference>
<keyword evidence="6" id="KW-1185">Reference proteome</keyword>
<evidence type="ECO:0000256" key="2">
    <source>
        <dbReference type="ARBA" id="ARBA00013064"/>
    </source>
</evidence>
<proteinExistence type="inferred from homology"/>
<dbReference type="Proteomes" id="UP001165488">
    <property type="component" value="Unassembled WGS sequence"/>
</dbReference>
<comment type="caution">
    <text evidence="5">The sequence shown here is derived from an EMBL/GenBank/DDBJ whole genome shotgun (WGS) entry which is preliminary data.</text>
</comment>
<name>A0ABS9UM67_9BACT</name>
<organism evidence="5 6">
    <name type="scientific">Belliella calami</name>
    <dbReference type="NCBI Taxonomy" id="2923436"/>
    <lineage>
        <taxon>Bacteria</taxon>
        <taxon>Pseudomonadati</taxon>
        <taxon>Bacteroidota</taxon>
        <taxon>Cytophagia</taxon>
        <taxon>Cytophagales</taxon>
        <taxon>Cyclobacteriaceae</taxon>
        <taxon>Belliella</taxon>
    </lineage>
</organism>
<dbReference type="PANTHER" id="PTHR39181:SF1">
    <property type="entry name" value="TYROSINE-PROTEIN PHOSPHATASE YWQE"/>
    <property type="match status" value="1"/>
</dbReference>
<evidence type="ECO:0000256" key="1">
    <source>
        <dbReference type="ARBA" id="ARBA00005750"/>
    </source>
</evidence>
<dbReference type="InterPro" id="IPR016667">
    <property type="entry name" value="Caps_polysacc_synth_CpsB/CapC"/>
</dbReference>
<dbReference type="Pfam" id="PF19567">
    <property type="entry name" value="CpsB_CapC"/>
    <property type="match status" value="1"/>
</dbReference>
<dbReference type="RefSeq" id="WP_241274221.1">
    <property type="nucleotide sequence ID" value="NZ_JAKZGS010000004.1"/>
</dbReference>
<accession>A0ABS9UM67</accession>
<comment type="catalytic activity">
    <reaction evidence="4">
        <text>O-phospho-L-tyrosyl-[protein] + H2O = L-tyrosyl-[protein] + phosphate</text>
        <dbReference type="Rhea" id="RHEA:10684"/>
        <dbReference type="Rhea" id="RHEA-COMP:10136"/>
        <dbReference type="Rhea" id="RHEA-COMP:20101"/>
        <dbReference type="ChEBI" id="CHEBI:15377"/>
        <dbReference type="ChEBI" id="CHEBI:43474"/>
        <dbReference type="ChEBI" id="CHEBI:46858"/>
        <dbReference type="ChEBI" id="CHEBI:61978"/>
        <dbReference type="EC" id="3.1.3.48"/>
    </reaction>
</comment>
<sequence length="250" mass="29526">MGIIDFFRKSKASTYDQNLDLAWMHTDMHSHLIPGIDDGSKTMEQSIDLIRRLESYGLKKIITTPHIMWEFYKNTPEIILNGLKKLRKELSINDIEIEINAAAEYYIDEFFFEKLKNGHQLLPVSENYVLVETGFINKPAILFDTFFEMELNHYKPILAHPERYYYLIGDKKTMHDLLDREIYFQLNLLSLTGFYSKEVKVFAEELVDEKRVKLVGTDCHNDRYLDALETLPKSKYYEKLQHLDLLNNTL</sequence>
<evidence type="ECO:0000313" key="6">
    <source>
        <dbReference type="Proteomes" id="UP001165488"/>
    </source>
</evidence>
<gene>
    <name evidence="5" type="ORF">MM236_06900</name>
</gene>
<evidence type="ECO:0000313" key="5">
    <source>
        <dbReference type="EMBL" id="MCH7397709.1"/>
    </source>
</evidence>
<evidence type="ECO:0000256" key="4">
    <source>
        <dbReference type="ARBA" id="ARBA00051722"/>
    </source>
</evidence>
<dbReference type="InterPro" id="IPR016195">
    <property type="entry name" value="Pol/histidinol_Pase-like"/>
</dbReference>
<dbReference type="PANTHER" id="PTHR39181">
    <property type="entry name" value="TYROSINE-PROTEIN PHOSPHATASE YWQE"/>
    <property type="match status" value="1"/>
</dbReference>
<dbReference type="EMBL" id="JAKZGS010000004">
    <property type="protein sequence ID" value="MCH7397709.1"/>
    <property type="molecule type" value="Genomic_DNA"/>
</dbReference>
<dbReference type="Gene3D" id="3.20.20.140">
    <property type="entry name" value="Metal-dependent hydrolases"/>
    <property type="match status" value="1"/>
</dbReference>
<comment type="similarity">
    <text evidence="1">Belongs to the metallo-dependent hydrolases superfamily. CpsB/CapC family.</text>
</comment>
<protein>
    <recommendedName>
        <fullName evidence="2">protein-tyrosine-phosphatase</fullName>
        <ecNumber evidence="2">3.1.3.48</ecNumber>
    </recommendedName>
</protein>
<reference evidence="5" key="1">
    <citation type="submission" date="2022-03" db="EMBL/GenBank/DDBJ databases">
        <title>De novo assembled genomes of Belliella spp. (Cyclobacteriaceae) strains.</title>
        <authorList>
            <person name="Szabo A."/>
            <person name="Korponai K."/>
            <person name="Felfoldi T."/>
        </authorList>
    </citation>
    <scope>NUCLEOTIDE SEQUENCE</scope>
    <source>
        <strain evidence="5">DSM 107340</strain>
    </source>
</reference>
<evidence type="ECO:0000256" key="3">
    <source>
        <dbReference type="ARBA" id="ARBA00022801"/>
    </source>
</evidence>
<dbReference type="EC" id="3.1.3.48" evidence="2"/>
<keyword evidence="3" id="KW-0378">Hydrolase</keyword>